<accession>A0ABN3V6B1</accession>
<protein>
    <submittedName>
        <fullName evidence="2">Uncharacterized protein</fullName>
    </submittedName>
</protein>
<gene>
    <name evidence="2" type="ORF">GCM10010521_68540</name>
</gene>
<dbReference type="Proteomes" id="UP001500893">
    <property type="component" value="Unassembled WGS sequence"/>
</dbReference>
<sequence>MIFEARANWLPKAVEPTGPGPRVFSNLRPHARSTPPCGTATGEDRAAMQAAYPDDAGRIMVIEASPVCCPQHTAK</sequence>
<comment type="caution">
    <text evidence="2">The sequence shown here is derived from an EMBL/GenBank/DDBJ whole genome shotgun (WGS) entry which is preliminary data.</text>
</comment>
<evidence type="ECO:0000313" key="2">
    <source>
        <dbReference type="EMBL" id="GAA2779800.1"/>
    </source>
</evidence>
<dbReference type="EMBL" id="BAAAVM010000141">
    <property type="protein sequence ID" value="GAA2779800.1"/>
    <property type="molecule type" value="Genomic_DNA"/>
</dbReference>
<feature type="region of interest" description="Disordered" evidence="1">
    <location>
        <begin position="17"/>
        <end position="43"/>
    </location>
</feature>
<evidence type="ECO:0000256" key="1">
    <source>
        <dbReference type="SAM" id="MobiDB-lite"/>
    </source>
</evidence>
<dbReference type="RefSeq" id="WP_345059491.1">
    <property type="nucleotide sequence ID" value="NZ_BAAAVM010000141.1"/>
</dbReference>
<name>A0ABN3V6B1_9ACTN</name>
<evidence type="ECO:0000313" key="3">
    <source>
        <dbReference type="Proteomes" id="UP001500893"/>
    </source>
</evidence>
<organism evidence="2 3">
    <name type="scientific">Streptomyces rameus</name>
    <dbReference type="NCBI Taxonomy" id="68261"/>
    <lineage>
        <taxon>Bacteria</taxon>
        <taxon>Bacillati</taxon>
        <taxon>Actinomycetota</taxon>
        <taxon>Actinomycetes</taxon>
        <taxon>Kitasatosporales</taxon>
        <taxon>Streptomycetaceae</taxon>
        <taxon>Streptomyces</taxon>
    </lineage>
</organism>
<reference evidence="2 3" key="1">
    <citation type="journal article" date="2019" name="Int. J. Syst. Evol. Microbiol.">
        <title>The Global Catalogue of Microorganisms (GCM) 10K type strain sequencing project: providing services to taxonomists for standard genome sequencing and annotation.</title>
        <authorList>
            <consortium name="The Broad Institute Genomics Platform"/>
            <consortium name="The Broad Institute Genome Sequencing Center for Infectious Disease"/>
            <person name="Wu L."/>
            <person name="Ma J."/>
        </authorList>
    </citation>
    <scope>NUCLEOTIDE SEQUENCE [LARGE SCALE GENOMIC DNA]</scope>
    <source>
        <strain evidence="2 3">JCM 11574</strain>
    </source>
</reference>
<keyword evidence="3" id="KW-1185">Reference proteome</keyword>
<proteinExistence type="predicted"/>